<evidence type="ECO:0000256" key="5">
    <source>
        <dbReference type="ARBA" id="ARBA00022989"/>
    </source>
</evidence>
<dbReference type="PANTHER" id="PTHR23517:SF2">
    <property type="entry name" value="MULTIDRUG RESISTANCE PROTEIN MDTH"/>
    <property type="match status" value="1"/>
</dbReference>
<comment type="subcellular location">
    <subcellularLocation>
        <location evidence="1">Cell membrane</location>
        <topology evidence="1">Multi-pass membrane protein</topology>
    </subcellularLocation>
</comment>
<dbReference type="OrthoDB" id="6803299at2"/>
<dbReference type="Proteomes" id="UP000265325">
    <property type="component" value="Unassembled WGS sequence"/>
</dbReference>
<feature type="transmembrane region" description="Helical" evidence="7">
    <location>
        <begin position="168"/>
        <end position="188"/>
    </location>
</feature>
<feature type="transmembrane region" description="Helical" evidence="7">
    <location>
        <begin position="215"/>
        <end position="240"/>
    </location>
</feature>
<protein>
    <submittedName>
        <fullName evidence="8">MFS transporter</fullName>
    </submittedName>
</protein>
<evidence type="ECO:0000256" key="1">
    <source>
        <dbReference type="ARBA" id="ARBA00004651"/>
    </source>
</evidence>
<feature type="transmembrane region" description="Helical" evidence="7">
    <location>
        <begin position="143"/>
        <end position="162"/>
    </location>
</feature>
<dbReference type="Pfam" id="PF07690">
    <property type="entry name" value="MFS_1"/>
    <property type="match status" value="1"/>
</dbReference>
<dbReference type="PANTHER" id="PTHR23517">
    <property type="entry name" value="RESISTANCE PROTEIN MDTM, PUTATIVE-RELATED-RELATED"/>
    <property type="match status" value="1"/>
</dbReference>
<dbReference type="RefSeq" id="WP_046908727.1">
    <property type="nucleotide sequence ID" value="NZ_BAAAXG010000026.1"/>
</dbReference>
<dbReference type="GO" id="GO:0022857">
    <property type="term" value="F:transmembrane transporter activity"/>
    <property type="evidence" value="ECO:0007669"/>
    <property type="project" value="InterPro"/>
</dbReference>
<dbReference type="InterPro" id="IPR050171">
    <property type="entry name" value="MFS_Transporters"/>
</dbReference>
<feature type="transmembrane region" description="Helical" evidence="7">
    <location>
        <begin position="38"/>
        <end position="62"/>
    </location>
</feature>
<dbReference type="InterPro" id="IPR036259">
    <property type="entry name" value="MFS_trans_sf"/>
</dbReference>
<feature type="transmembrane region" description="Helical" evidence="7">
    <location>
        <begin position="246"/>
        <end position="267"/>
    </location>
</feature>
<keyword evidence="4 7" id="KW-0812">Transmembrane</keyword>
<feature type="transmembrane region" description="Helical" evidence="7">
    <location>
        <begin position="370"/>
        <end position="391"/>
    </location>
</feature>
<dbReference type="GO" id="GO:0005886">
    <property type="term" value="C:plasma membrane"/>
    <property type="evidence" value="ECO:0007669"/>
    <property type="project" value="UniProtKB-SubCell"/>
</dbReference>
<feature type="transmembrane region" description="Helical" evidence="7">
    <location>
        <begin position="83"/>
        <end position="103"/>
    </location>
</feature>
<comment type="caution">
    <text evidence="8">The sequence shown here is derived from an EMBL/GenBank/DDBJ whole genome shotgun (WGS) entry which is preliminary data.</text>
</comment>
<proteinExistence type="predicted"/>
<organism evidence="8 9">
    <name type="scientific">Streptomyces showdoensis</name>
    <dbReference type="NCBI Taxonomy" id="68268"/>
    <lineage>
        <taxon>Bacteria</taxon>
        <taxon>Bacillati</taxon>
        <taxon>Actinomycetota</taxon>
        <taxon>Actinomycetes</taxon>
        <taxon>Kitasatosporales</taxon>
        <taxon>Streptomycetaceae</taxon>
        <taxon>Streptomyces</taxon>
    </lineage>
</organism>
<feature type="transmembrane region" description="Helical" evidence="7">
    <location>
        <begin position="288"/>
        <end position="319"/>
    </location>
</feature>
<keyword evidence="3" id="KW-1003">Cell membrane</keyword>
<dbReference type="AlphaFoldDB" id="A0A2P2GMH4"/>
<evidence type="ECO:0000313" key="9">
    <source>
        <dbReference type="Proteomes" id="UP000265325"/>
    </source>
</evidence>
<evidence type="ECO:0000256" key="2">
    <source>
        <dbReference type="ARBA" id="ARBA00022448"/>
    </source>
</evidence>
<keyword evidence="5 7" id="KW-1133">Transmembrane helix</keyword>
<evidence type="ECO:0000256" key="3">
    <source>
        <dbReference type="ARBA" id="ARBA00022475"/>
    </source>
</evidence>
<dbReference type="InterPro" id="IPR011701">
    <property type="entry name" value="MFS"/>
</dbReference>
<accession>A0A2P2GMH4</accession>
<evidence type="ECO:0000256" key="4">
    <source>
        <dbReference type="ARBA" id="ARBA00022692"/>
    </source>
</evidence>
<reference evidence="8 9" key="1">
    <citation type="submission" date="2015-05" db="EMBL/GenBank/DDBJ databases">
        <title>Draft Genome assembly of Streptomyces showdoensis.</title>
        <authorList>
            <person name="Thapa K.K."/>
            <person name="Metsa-Ketela M."/>
        </authorList>
    </citation>
    <scope>NUCLEOTIDE SEQUENCE [LARGE SCALE GENOMIC DNA]</scope>
    <source>
        <strain evidence="8 9">ATCC 15227</strain>
    </source>
</reference>
<evidence type="ECO:0000256" key="7">
    <source>
        <dbReference type="SAM" id="Phobius"/>
    </source>
</evidence>
<dbReference type="SUPFAM" id="SSF103473">
    <property type="entry name" value="MFS general substrate transporter"/>
    <property type="match status" value="1"/>
</dbReference>
<name>A0A2P2GMH4_STREW</name>
<sequence>MPNTGTKPTPSARTHRALLLAQLANAVGDGAFYVTSALYFSLVVGLSAAQIGAGLALAWGIGSVAGVPLGHLADRRGPRGTSVWLALATSGAVASFLLIRSFLPFLLAAAVYATAQSGLAAARQALLAGLVEPAARVGMLARVQATLNAGLAVGAALGGLALHAGTRGAYLAVLALDALGFLVCALVLRALPPVPGTGAAAGGPARLVVLRDRPYALLTLLNALLLLRLPLLSLALPLWIVERTTAPGWTVSALFVLNTGAVMLFQVRAARSVTGPAEATRAVGRSGLVMLASCAVFAVTAVGLGPGPTVAVLVLGAVLQVVAEMRHSAGSWQIGLGLAPADRIGQYQGFYGTGVPVARTLGPLLVTTLLIGWGAAGWLVLGGIFLVAGLATGPAVRWAERVRAADAVPGALAGALPGVGEPAGVR</sequence>
<keyword evidence="2" id="KW-0813">Transport</keyword>
<evidence type="ECO:0000256" key="6">
    <source>
        <dbReference type="ARBA" id="ARBA00023136"/>
    </source>
</evidence>
<dbReference type="EMBL" id="LAQS01000024">
    <property type="protein sequence ID" value="KKZ72696.1"/>
    <property type="molecule type" value="Genomic_DNA"/>
</dbReference>
<gene>
    <name evidence="8" type="ORF">VO63_17220</name>
</gene>
<evidence type="ECO:0000313" key="8">
    <source>
        <dbReference type="EMBL" id="KKZ72696.1"/>
    </source>
</evidence>
<keyword evidence="6 7" id="KW-0472">Membrane</keyword>
<keyword evidence="9" id="KW-1185">Reference proteome</keyword>
<dbReference type="Gene3D" id="1.20.1250.20">
    <property type="entry name" value="MFS general substrate transporter like domains"/>
    <property type="match status" value="1"/>
</dbReference>